<comment type="caution">
    <text evidence="5">The sequence shown here is derived from an EMBL/GenBank/DDBJ whole genome shotgun (WGS) entry which is preliminary data.</text>
</comment>
<reference evidence="5 6" key="1">
    <citation type="submission" date="2019-05" db="EMBL/GenBank/DDBJ databases">
        <authorList>
            <person name="Narsing Rao M.P."/>
            <person name="Li W.J."/>
        </authorList>
    </citation>
    <scope>NUCLEOTIDE SEQUENCE [LARGE SCALE GENOMIC DNA]</scope>
    <source>
        <strain evidence="5 6">SYSU_K30003</strain>
    </source>
</reference>
<evidence type="ECO:0000259" key="4">
    <source>
        <dbReference type="PROSITE" id="PS50932"/>
    </source>
</evidence>
<keyword evidence="6" id="KW-1185">Reference proteome</keyword>
<dbReference type="PANTHER" id="PTHR30146:SF109">
    <property type="entry name" value="HTH-TYPE TRANSCRIPTIONAL REGULATOR GALS"/>
    <property type="match status" value="1"/>
</dbReference>
<keyword evidence="1" id="KW-0805">Transcription regulation</keyword>
<dbReference type="Proteomes" id="UP000309676">
    <property type="component" value="Unassembled WGS sequence"/>
</dbReference>
<dbReference type="GO" id="GO:0003700">
    <property type="term" value="F:DNA-binding transcription factor activity"/>
    <property type="evidence" value="ECO:0007669"/>
    <property type="project" value="TreeGrafter"/>
</dbReference>
<proteinExistence type="predicted"/>
<dbReference type="CDD" id="cd01392">
    <property type="entry name" value="HTH_LacI"/>
    <property type="match status" value="1"/>
</dbReference>
<dbReference type="InterPro" id="IPR028082">
    <property type="entry name" value="Peripla_BP_I"/>
</dbReference>
<dbReference type="InterPro" id="IPR046335">
    <property type="entry name" value="LacI/GalR-like_sensor"/>
</dbReference>
<dbReference type="EMBL" id="VCIW01000009">
    <property type="protein sequence ID" value="TLS51498.1"/>
    <property type="molecule type" value="Genomic_DNA"/>
</dbReference>
<dbReference type="SUPFAM" id="SSF47413">
    <property type="entry name" value="lambda repressor-like DNA-binding domains"/>
    <property type="match status" value="1"/>
</dbReference>
<name>A0A5R9GDR8_9BACL</name>
<dbReference type="PROSITE" id="PS50932">
    <property type="entry name" value="HTH_LACI_2"/>
    <property type="match status" value="1"/>
</dbReference>
<evidence type="ECO:0000256" key="1">
    <source>
        <dbReference type="ARBA" id="ARBA00023015"/>
    </source>
</evidence>
<sequence length="365" mass="40830">MRSTAHALSGERGMDMKRRKEVSLKDIAAKMGLTVHTVSKALRGRHGMSEETRRQVFRTAREMGYRTKAQELSLAIGGVARYGGKQHRFVLATERDGGIVDVLGEGIRERLAELGHRLDRIACPVRAKTPSALREWVERSGIPYASGIFIAPLLSPALEKALLELPSPKILLNYPKAGVEADSVVWDVYDAMARCVDVLAEAGHTRIVYAGHTEGHRGFRLRWQAFKEALADNGIRLDPRECLLEPAPTLERWIRAFAEKRERLRPTAVICAVEYLLPWVAAACEALRIAVPDEVSVVSLETSESAAFPNITCPALPVRDTGARAADRMLWRIANPHLPYEHSRLMCRWREGDTVRKVIMNKMTK</sequence>
<evidence type="ECO:0000313" key="5">
    <source>
        <dbReference type="EMBL" id="TLS51498.1"/>
    </source>
</evidence>
<keyword evidence="3" id="KW-0804">Transcription</keyword>
<dbReference type="Gene3D" id="1.10.260.40">
    <property type="entry name" value="lambda repressor-like DNA-binding domains"/>
    <property type="match status" value="1"/>
</dbReference>
<dbReference type="GO" id="GO:0000976">
    <property type="term" value="F:transcription cis-regulatory region binding"/>
    <property type="evidence" value="ECO:0007669"/>
    <property type="project" value="TreeGrafter"/>
</dbReference>
<dbReference type="SMART" id="SM00354">
    <property type="entry name" value="HTH_LACI"/>
    <property type="match status" value="1"/>
</dbReference>
<keyword evidence="2" id="KW-0238">DNA-binding</keyword>
<dbReference type="InterPro" id="IPR000843">
    <property type="entry name" value="HTH_LacI"/>
</dbReference>
<dbReference type="SUPFAM" id="SSF53822">
    <property type="entry name" value="Periplasmic binding protein-like I"/>
    <property type="match status" value="1"/>
</dbReference>
<feature type="domain" description="HTH lacI-type" evidence="4">
    <location>
        <begin position="22"/>
        <end position="76"/>
    </location>
</feature>
<dbReference type="Pfam" id="PF13377">
    <property type="entry name" value="Peripla_BP_3"/>
    <property type="match status" value="1"/>
</dbReference>
<dbReference type="Gene3D" id="3.40.50.2300">
    <property type="match status" value="2"/>
</dbReference>
<dbReference type="PANTHER" id="PTHR30146">
    <property type="entry name" value="LACI-RELATED TRANSCRIPTIONAL REPRESSOR"/>
    <property type="match status" value="1"/>
</dbReference>
<dbReference type="AlphaFoldDB" id="A0A5R9GDR8"/>
<evidence type="ECO:0000256" key="2">
    <source>
        <dbReference type="ARBA" id="ARBA00023125"/>
    </source>
</evidence>
<dbReference type="InterPro" id="IPR010982">
    <property type="entry name" value="Lambda_DNA-bd_dom_sf"/>
</dbReference>
<evidence type="ECO:0000256" key="3">
    <source>
        <dbReference type="ARBA" id="ARBA00023163"/>
    </source>
</evidence>
<organism evidence="5 6">
    <name type="scientific">Paenibacillus antri</name>
    <dbReference type="NCBI Taxonomy" id="2582848"/>
    <lineage>
        <taxon>Bacteria</taxon>
        <taxon>Bacillati</taxon>
        <taxon>Bacillota</taxon>
        <taxon>Bacilli</taxon>
        <taxon>Bacillales</taxon>
        <taxon>Paenibacillaceae</taxon>
        <taxon>Paenibacillus</taxon>
    </lineage>
</organism>
<dbReference type="Pfam" id="PF00356">
    <property type="entry name" value="LacI"/>
    <property type="match status" value="1"/>
</dbReference>
<evidence type="ECO:0000313" key="6">
    <source>
        <dbReference type="Proteomes" id="UP000309676"/>
    </source>
</evidence>
<gene>
    <name evidence="5" type="ORF">FE782_15425</name>
</gene>
<accession>A0A5R9GDR8</accession>
<protein>
    <submittedName>
        <fullName evidence="5">LacI family transcriptional regulator</fullName>
    </submittedName>
</protein>